<name>A0A845M1R3_9RHOB</name>
<dbReference type="InterPro" id="IPR028250">
    <property type="entry name" value="DsbDN"/>
</dbReference>
<keyword evidence="4" id="KW-1185">Reference proteome</keyword>
<feature type="chain" id="PRO_5032734865" description="Thiol:disulfide interchange protein DsbD N-terminal domain-containing protein" evidence="1">
    <location>
        <begin position="20"/>
        <end position="265"/>
    </location>
</feature>
<comment type="caution">
    <text evidence="3">The sequence shown here is derived from an EMBL/GenBank/DDBJ whole genome shotgun (WGS) entry which is preliminary data.</text>
</comment>
<evidence type="ECO:0000313" key="4">
    <source>
        <dbReference type="Proteomes" id="UP000467322"/>
    </source>
</evidence>
<protein>
    <recommendedName>
        <fullName evidence="2">Thiol:disulfide interchange protein DsbD N-terminal domain-containing protein</fullName>
    </recommendedName>
</protein>
<feature type="signal peptide" evidence="1">
    <location>
        <begin position="1"/>
        <end position="19"/>
    </location>
</feature>
<keyword evidence="1" id="KW-0732">Signal</keyword>
<gene>
    <name evidence="3" type="ORF">GQE99_10865</name>
</gene>
<proteinExistence type="predicted"/>
<accession>A0A845M1R3</accession>
<evidence type="ECO:0000313" key="3">
    <source>
        <dbReference type="EMBL" id="MZR13516.1"/>
    </source>
</evidence>
<reference evidence="3 4" key="1">
    <citation type="submission" date="2019-12" db="EMBL/GenBank/DDBJ databases">
        <title>Maritimibacter sp. nov. sp. isolated from sea sand.</title>
        <authorList>
            <person name="Kim J."/>
            <person name="Jeong S.E."/>
            <person name="Jung H.S."/>
            <person name="Jeon C.O."/>
        </authorList>
    </citation>
    <scope>NUCLEOTIDE SEQUENCE [LARGE SCALE GENOMIC DNA]</scope>
    <source>
        <strain evidence="3 4">DP07</strain>
    </source>
</reference>
<dbReference type="Pfam" id="PF11412">
    <property type="entry name" value="DsbD_N"/>
    <property type="match status" value="1"/>
</dbReference>
<feature type="domain" description="Thiol:disulfide interchange protein DsbD N-terminal" evidence="2">
    <location>
        <begin position="35"/>
        <end position="142"/>
    </location>
</feature>
<evidence type="ECO:0000256" key="1">
    <source>
        <dbReference type="SAM" id="SignalP"/>
    </source>
</evidence>
<dbReference type="AlphaFoldDB" id="A0A845M1R3"/>
<dbReference type="RefSeq" id="WP_161351632.1">
    <property type="nucleotide sequence ID" value="NZ_WTUX01000012.1"/>
</dbReference>
<evidence type="ECO:0000259" key="2">
    <source>
        <dbReference type="Pfam" id="PF11412"/>
    </source>
</evidence>
<dbReference type="Proteomes" id="UP000467322">
    <property type="component" value="Unassembled WGS sequence"/>
</dbReference>
<dbReference type="EMBL" id="WTUX01000012">
    <property type="protein sequence ID" value="MZR13516.1"/>
    <property type="molecule type" value="Genomic_DNA"/>
</dbReference>
<sequence length="265" mass="27713">MKSASLLALLCALAAPSFAQPRPADVTLLPGWRMENGNHMAAIRVTLSDGWKTYWRAPGDGGIPPEVDWSRSDNIAGVTFHWPVPQVIRQGNVTTVGYKHELVLPMELEPTRPGEPIRVDADLLVGICEEICVPLEAELDAVLGGGTAGQDPAILAALANLPESGEAAGVVTASCESEDLADGVRLTARIEMPALGPDETVVIEAADPAIWVSEASTDRTGSGALVAAADMVPPDGKPFDVAGDDVRLTVLADGRAVDIRGCPLD</sequence>
<organism evidence="3 4">
    <name type="scientific">Maritimibacter harenae</name>
    <dbReference type="NCBI Taxonomy" id="2606218"/>
    <lineage>
        <taxon>Bacteria</taxon>
        <taxon>Pseudomonadati</taxon>
        <taxon>Pseudomonadota</taxon>
        <taxon>Alphaproteobacteria</taxon>
        <taxon>Rhodobacterales</taxon>
        <taxon>Roseobacteraceae</taxon>
        <taxon>Maritimibacter</taxon>
    </lineage>
</organism>